<evidence type="ECO:0000313" key="3">
    <source>
        <dbReference type="Proteomes" id="UP000193355"/>
    </source>
</evidence>
<keyword evidence="1" id="KW-0472">Membrane</keyword>
<dbReference type="EMBL" id="FXBB01000022">
    <property type="protein sequence ID" value="SMG36676.1"/>
    <property type="molecule type" value="Genomic_DNA"/>
</dbReference>
<dbReference type="GO" id="GO:0016787">
    <property type="term" value="F:hydrolase activity"/>
    <property type="evidence" value="ECO:0007669"/>
    <property type="project" value="UniProtKB-KW"/>
</dbReference>
<dbReference type="AlphaFoldDB" id="A0A1X7K6K8"/>
<dbReference type="OrthoDB" id="5402132at2"/>
<accession>A0A1X7K6K8</accession>
<evidence type="ECO:0000313" key="2">
    <source>
        <dbReference type="EMBL" id="SMG36676.1"/>
    </source>
</evidence>
<feature type="transmembrane region" description="Helical" evidence="1">
    <location>
        <begin position="53"/>
        <end position="71"/>
    </location>
</feature>
<dbReference type="STRING" id="561720.SAMN06275492_1222"/>
<name>A0A1X7K6K8_9BACT</name>
<dbReference type="InterPro" id="IPR007404">
    <property type="entry name" value="YdjM-like"/>
</dbReference>
<sequence length="172" mass="19341">MMGVSHAIMSFALVYGATGKAVPASLASAGALFPDWIERVVYGKKWMKHHRKWSHWFVPYLGLAWWLSRYIEGIPLPSILKKLEGTLYLSLDVPTVELALGFLFFWLVVGCLLHILEDGFFGPIPVLIPWRRHRLVYQLFKTGGMAERIISRLALISAVVLRYVDGTGSVVG</sequence>
<keyword evidence="3" id="KW-1185">Reference proteome</keyword>
<organism evidence="2 3">
    <name type="scientific">Dethiosulfovibrio salsuginis</name>
    <dbReference type="NCBI Taxonomy" id="561720"/>
    <lineage>
        <taxon>Bacteria</taxon>
        <taxon>Thermotogati</taxon>
        <taxon>Synergistota</taxon>
        <taxon>Synergistia</taxon>
        <taxon>Synergistales</taxon>
        <taxon>Dethiosulfovibrionaceae</taxon>
        <taxon>Dethiosulfovibrio</taxon>
    </lineage>
</organism>
<protein>
    <submittedName>
        <fullName evidence="2">LexA-binding, inner membrane-associated putative hydrolase</fullName>
    </submittedName>
</protein>
<proteinExistence type="predicted"/>
<keyword evidence="2" id="KW-0378">Hydrolase</keyword>
<keyword evidence="1" id="KW-0812">Transmembrane</keyword>
<reference evidence="3" key="1">
    <citation type="submission" date="2017-04" db="EMBL/GenBank/DDBJ databases">
        <authorList>
            <person name="Varghese N."/>
            <person name="Submissions S."/>
        </authorList>
    </citation>
    <scope>NUCLEOTIDE SEQUENCE [LARGE SCALE GENOMIC DNA]</scope>
    <source>
        <strain evidence="3">USBA 82</strain>
    </source>
</reference>
<evidence type="ECO:0000256" key="1">
    <source>
        <dbReference type="SAM" id="Phobius"/>
    </source>
</evidence>
<feature type="transmembrane region" description="Helical" evidence="1">
    <location>
        <begin position="91"/>
        <end position="116"/>
    </location>
</feature>
<dbReference type="Proteomes" id="UP000193355">
    <property type="component" value="Unassembled WGS sequence"/>
</dbReference>
<gene>
    <name evidence="2" type="ORF">SAMN06275492_1222</name>
</gene>
<keyword evidence="1" id="KW-1133">Transmembrane helix</keyword>
<dbReference type="Pfam" id="PF04307">
    <property type="entry name" value="YdjM"/>
    <property type="match status" value="1"/>
</dbReference>